<protein>
    <submittedName>
        <fullName evidence="2">Crinkler (CRN) family protein</fullName>
    </submittedName>
</protein>
<evidence type="ECO:0000313" key="1">
    <source>
        <dbReference type="Proteomes" id="UP000050741"/>
    </source>
</evidence>
<dbReference type="Proteomes" id="UP000050741">
    <property type="component" value="Unassembled WGS sequence"/>
</dbReference>
<keyword evidence="1" id="KW-1185">Reference proteome</keyword>
<reference evidence="1" key="1">
    <citation type="submission" date="2014-05" db="EMBL/GenBank/DDBJ databases">
        <title>The genome and life-stage specific transcriptomes of Globodera pallida elucidate key aspects of plant parasitism by a cyst nematode.</title>
        <authorList>
            <person name="Cotton J.A."/>
            <person name="Lilley C.J."/>
            <person name="Jones L.M."/>
            <person name="Kikuchi T."/>
            <person name="Reid A.J."/>
            <person name="Thorpe P."/>
            <person name="Tsai I.J."/>
            <person name="Beasley H."/>
            <person name="Blok V."/>
            <person name="Cock P.J.A."/>
            <person name="Van den Akker S.E."/>
            <person name="Holroyd N."/>
            <person name="Hunt M."/>
            <person name="Mantelin S."/>
            <person name="Naghra H."/>
            <person name="Pain A."/>
            <person name="Palomares-Rius J.E."/>
            <person name="Zarowiecki M."/>
            <person name="Berriman M."/>
            <person name="Jones J.T."/>
            <person name="Urwin P.E."/>
        </authorList>
    </citation>
    <scope>NUCLEOTIDE SEQUENCE [LARGE SCALE GENOMIC DNA]</scope>
    <source>
        <strain evidence="1">Lindley</strain>
    </source>
</reference>
<accession>A0A183BKV1</accession>
<evidence type="ECO:0000313" key="2">
    <source>
        <dbReference type="WBParaSite" id="GPLIN_000123200"/>
    </source>
</evidence>
<organism evidence="1 2">
    <name type="scientific">Globodera pallida</name>
    <name type="common">Potato cyst nematode worm</name>
    <name type="synonym">Heterodera pallida</name>
    <dbReference type="NCBI Taxonomy" id="36090"/>
    <lineage>
        <taxon>Eukaryota</taxon>
        <taxon>Metazoa</taxon>
        <taxon>Ecdysozoa</taxon>
        <taxon>Nematoda</taxon>
        <taxon>Chromadorea</taxon>
        <taxon>Rhabditida</taxon>
        <taxon>Tylenchina</taxon>
        <taxon>Tylenchomorpha</taxon>
        <taxon>Tylenchoidea</taxon>
        <taxon>Heteroderidae</taxon>
        <taxon>Heteroderinae</taxon>
        <taxon>Globodera</taxon>
    </lineage>
</organism>
<reference evidence="2" key="2">
    <citation type="submission" date="2016-06" db="UniProtKB">
        <authorList>
            <consortium name="WormBaseParasite"/>
        </authorList>
    </citation>
    <scope>IDENTIFICATION</scope>
</reference>
<dbReference type="WBParaSite" id="GPLIN_000123200">
    <property type="protein sequence ID" value="GPLIN_000123200"/>
    <property type="gene ID" value="GPLIN_000123200"/>
</dbReference>
<proteinExistence type="predicted"/>
<sequence>MDDKLLLDTKDEVATWCHFSTAFNQLTTCQPHALQIKLFGIGSELSLPELLDNDGPLKMLTKHEKYAFQNFITGQLNILSRKVRYFTDPRKPKTVQSVNDLLEYCKGDNGVEKMADYINQRVTEGCMLTNTLVFVKIENLWLQIEKKFNVTEWNHHEKHLKRRIRNIIYSMPSSEGLGELELVERKLPDAVFNGNLYDRVKISFFGALIQIELGRLMLAANLCGNFTFNDNKAHFDQFLFEVTADVTHTSQFLVDYMPKKLNMSSSGVEDLIVSKTIEDYPGGKDDIPSIRYYRLGAKIHENLKHVGLPRIEKQVLVAPSENSDATFTAFYVCPHYWCSTVLGQRGVDLMVARFIKHHIFDAWSLKKRLQRIKPAIVETLKFDYYVSLPRLVNELEEIKKVKLVAEWQQSAAIVRQKTPFLVNCLFPTITVKYRRESPIDHQKKEEKF</sequence>
<dbReference type="AlphaFoldDB" id="A0A183BKV1"/>
<name>A0A183BKV1_GLOPA</name>